<evidence type="ECO:0000313" key="7">
    <source>
        <dbReference type="Proteomes" id="UP000663499"/>
    </source>
</evidence>
<evidence type="ECO:0000256" key="3">
    <source>
        <dbReference type="ARBA" id="ARBA00022840"/>
    </source>
</evidence>
<dbReference type="KEGG" id="alka:J0B03_01500"/>
<gene>
    <name evidence="6" type="ORF">J0B03_01500</name>
</gene>
<dbReference type="SUPFAM" id="SSF52540">
    <property type="entry name" value="P-loop containing nucleoside triphosphate hydrolases"/>
    <property type="match status" value="1"/>
</dbReference>
<dbReference type="Proteomes" id="UP000663499">
    <property type="component" value="Chromosome"/>
</dbReference>
<keyword evidence="3 6" id="KW-0067">ATP-binding</keyword>
<keyword evidence="7" id="KW-1185">Reference proteome</keyword>
<dbReference type="AlphaFoldDB" id="A0A975AHN0"/>
<dbReference type="FunFam" id="3.40.50.300:FF:000134">
    <property type="entry name" value="Iron-enterobactin ABC transporter ATP-binding protein"/>
    <property type="match status" value="1"/>
</dbReference>
<protein>
    <submittedName>
        <fullName evidence="6">ABC transporter ATP-binding protein</fullName>
    </submittedName>
</protein>
<dbReference type="GO" id="GO:0005524">
    <property type="term" value="F:ATP binding"/>
    <property type="evidence" value="ECO:0007669"/>
    <property type="project" value="UniProtKB-KW"/>
</dbReference>
<dbReference type="InterPro" id="IPR003439">
    <property type="entry name" value="ABC_transporter-like_ATP-bd"/>
</dbReference>
<dbReference type="GO" id="GO:0016887">
    <property type="term" value="F:ATP hydrolysis activity"/>
    <property type="evidence" value="ECO:0007669"/>
    <property type="project" value="InterPro"/>
</dbReference>
<sequence length="253" mass="28450">MIFVDRLDFGYNKRQPVLEDISFRGEPGTCTAILGNNGAGKSTLIKCLNRILEPQDGTVHVAGKDVSSFSRNDIARSMAYVAQKNTAERVTVFDAVLLGRKPYITIEPSKNDHKMVKEVLDRLGLTSYQLRYVDELSGGEVQKVMLARALVQEPDVLLLDEPTSSLDLSNQYEVLELVRKIAREEKISVIIVIHDLNLALRYCDRFLFVKNQKILAYGDRKVVTSEILKTVYRMDVAVEQVRGVPVIIPNPLS</sequence>
<keyword evidence="1" id="KW-0813">Transport</keyword>
<organism evidence="6 7">
    <name type="scientific">Alkalibacter rhizosphaerae</name>
    <dbReference type="NCBI Taxonomy" id="2815577"/>
    <lineage>
        <taxon>Bacteria</taxon>
        <taxon>Bacillati</taxon>
        <taxon>Bacillota</taxon>
        <taxon>Clostridia</taxon>
        <taxon>Eubacteriales</taxon>
        <taxon>Eubacteriaceae</taxon>
        <taxon>Alkalibacter</taxon>
    </lineage>
</organism>
<dbReference type="InterPro" id="IPR003593">
    <property type="entry name" value="AAA+_ATPase"/>
</dbReference>
<dbReference type="PANTHER" id="PTHR42794:SF1">
    <property type="entry name" value="HEMIN IMPORT ATP-BINDING PROTEIN HMUV"/>
    <property type="match status" value="1"/>
</dbReference>
<keyword evidence="2" id="KW-0547">Nucleotide-binding</keyword>
<accession>A0A975AHN0</accession>
<evidence type="ECO:0000313" key="6">
    <source>
        <dbReference type="EMBL" id="QSX08794.1"/>
    </source>
</evidence>
<dbReference type="Pfam" id="PF00005">
    <property type="entry name" value="ABC_tran"/>
    <property type="match status" value="1"/>
</dbReference>
<keyword evidence="4" id="KW-1278">Translocase</keyword>
<evidence type="ECO:0000256" key="1">
    <source>
        <dbReference type="ARBA" id="ARBA00022448"/>
    </source>
</evidence>
<dbReference type="RefSeq" id="WP_207300135.1">
    <property type="nucleotide sequence ID" value="NZ_CP071444.1"/>
</dbReference>
<proteinExistence type="predicted"/>
<dbReference type="PROSITE" id="PS50893">
    <property type="entry name" value="ABC_TRANSPORTER_2"/>
    <property type="match status" value="1"/>
</dbReference>
<dbReference type="CDD" id="cd03214">
    <property type="entry name" value="ABC_Iron-Siderophores_B12_Hemin"/>
    <property type="match status" value="1"/>
</dbReference>
<dbReference type="Gene3D" id="3.40.50.300">
    <property type="entry name" value="P-loop containing nucleotide triphosphate hydrolases"/>
    <property type="match status" value="1"/>
</dbReference>
<feature type="domain" description="ABC transporter" evidence="5">
    <location>
        <begin position="2"/>
        <end position="236"/>
    </location>
</feature>
<evidence type="ECO:0000256" key="4">
    <source>
        <dbReference type="ARBA" id="ARBA00022967"/>
    </source>
</evidence>
<dbReference type="SMART" id="SM00382">
    <property type="entry name" value="AAA"/>
    <property type="match status" value="1"/>
</dbReference>
<name>A0A975AHN0_9FIRM</name>
<dbReference type="PANTHER" id="PTHR42794">
    <property type="entry name" value="HEMIN IMPORT ATP-BINDING PROTEIN HMUV"/>
    <property type="match status" value="1"/>
</dbReference>
<dbReference type="InterPro" id="IPR027417">
    <property type="entry name" value="P-loop_NTPase"/>
</dbReference>
<evidence type="ECO:0000256" key="2">
    <source>
        <dbReference type="ARBA" id="ARBA00022741"/>
    </source>
</evidence>
<reference evidence="6" key="1">
    <citation type="submission" date="2021-03" db="EMBL/GenBank/DDBJ databases">
        <title>Alkalibacter marinus sp. nov., isolated from tidal flat sediment.</title>
        <authorList>
            <person name="Namirimu T."/>
            <person name="Yang J.-A."/>
            <person name="Yang S.-H."/>
            <person name="Kim Y.-J."/>
            <person name="Kwon K.K."/>
        </authorList>
    </citation>
    <scope>NUCLEOTIDE SEQUENCE</scope>
    <source>
        <strain evidence="6">ES005</strain>
    </source>
</reference>
<dbReference type="EMBL" id="CP071444">
    <property type="protein sequence ID" value="QSX08794.1"/>
    <property type="molecule type" value="Genomic_DNA"/>
</dbReference>
<evidence type="ECO:0000259" key="5">
    <source>
        <dbReference type="PROSITE" id="PS50893"/>
    </source>
</evidence>